<name>A0A382CYK4_9ZZZZ</name>
<proteinExistence type="predicted"/>
<protein>
    <submittedName>
        <fullName evidence="1">Uncharacterized protein</fullName>
    </submittedName>
</protein>
<accession>A0A382CYK4</accession>
<dbReference type="EMBL" id="UINC01036650">
    <property type="protein sequence ID" value="SVB30949.1"/>
    <property type="molecule type" value="Genomic_DNA"/>
</dbReference>
<gene>
    <name evidence="1" type="ORF">METZ01_LOCUS183803</name>
</gene>
<sequence>MELKKFKVIKSVRMIGGWFFTRKIK</sequence>
<dbReference type="AlphaFoldDB" id="A0A382CYK4"/>
<reference evidence="1" key="1">
    <citation type="submission" date="2018-05" db="EMBL/GenBank/DDBJ databases">
        <authorList>
            <person name="Lanie J.A."/>
            <person name="Ng W.-L."/>
            <person name="Kazmierczak K.M."/>
            <person name="Andrzejewski T.M."/>
            <person name="Davidsen T.M."/>
            <person name="Wayne K.J."/>
            <person name="Tettelin H."/>
            <person name="Glass J.I."/>
            <person name="Rusch D."/>
            <person name="Podicherti R."/>
            <person name="Tsui H.-C.T."/>
            <person name="Winkler M.E."/>
        </authorList>
    </citation>
    <scope>NUCLEOTIDE SEQUENCE</scope>
</reference>
<evidence type="ECO:0000313" key="1">
    <source>
        <dbReference type="EMBL" id="SVB30949.1"/>
    </source>
</evidence>
<organism evidence="1">
    <name type="scientific">marine metagenome</name>
    <dbReference type="NCBI Taxonomy" id="408172"/>
    <lineage>
        <taxon>unclassified sequences</taxon>
        <taxon>metagenomes</taxon>
        <taxon>ecological metagenomes</taxon>
    </lineage>
</organism>